<feature type="transmembrane region" description="Helical" evidence="1">
    <location>
        <begin position="377"/>
        <end position="394"/>
    </location>
</feature>
<gene>
    <name evidence="2" type="ORF">CNF02_08480</name>
</gene>
<keyword evidence="1" id="KW-0472">Membrane</keyword>
<evidence type="ECO:0008006" key="4">
    <source>
        <dbReference type="Google" id="ProtNLM"/>
    </source>
</evidence>
<proteinExistence type="predicted"/>
<feature type="transmembrane region" description="Helical" evidence="1">
    <location>
        <begin position="340"/>
        <end position="365"/>
    </location>
</feature>
<reference evidence="2 3" key="1">
    <citation type="submission" date="2017-08" db="EMBL/GenBank/DDBJ databases">
        <title>Fine stratification of microbial communities through a metagenomic profile of the photic zone.</title>
        <authorList>
            <person name="Haro-Moreno J.M."/>
            <person name="Lopez-Perez M."/>
            <person name="De La Torre J."/>
            <person name="Picazo A."/>
            <person name="Camacho A."/>
            <person name="Rodriguez-Valera F."/>
        </authorList>
    </citation>
    <scope>NUCLEOTIDE SEQUENCE [LARGE SCALE GENOMIC DNA]</scope>
    <source>
        <strain evidence="2">MED-G28</strain>
    </source>
</reference>
<feature type="transmembrane region" description="Helical" evidence="1">
    <location>
        <begin position="310"/>
        <end position="328"/>
    </location>
</feature>
<protein>
    <recommendedName>
        <fullName evidence="4">HupE/UreJ family protein</fullName>
    </recommendedName>
</protein>
<feature type="transmembrane region" description="Helical" evidence="1">
    <location>
        <begin position="414"/>
        <end position="437"/>
    </location>
</feature>
<evidence type="ECO:0000313" key="2">
    <source>
        <dbReference type="EMBL" id="PDH33472.1"/>
    </source>
</evidence>
<dbReference type="EMBL" id="NTJZ01000008">
    <property type="protein sequence ID" value="PDH33472.1"/>
    <property type="molecule type" value="Genomic_DNA"/>
</dbReference>
<dbReference type="InterPro" id="IPR032809">
    <property type="entry name" value="Put_HupE_UreJ"/>
</dbReference>
<keyword evidence="1" id="KW-0812">Transmembrane</keyword>
<accession>A0A2A5WAM1</accession>
<comment type="caution">
    <text evidence="2">The sequence shown here is derived from an EMBL/GenBank/DDBJ whole genome shotgun (WGS) entry which is preliminary data.</text>
</comment>
<feature type="transmembrane region" description="Helical" evidence="1">
    <location>
        <begin position="221"/>
        <end position="244"/>
    </location>
</feature>
<sequence length="463" mass="52650">MMKYKIPLKNTFSVHKNLRFILVLAMLWIPNLVLAHDIPSRVTVYAFVKPEGNELTALLRVPMEAFGEVSFPLRGPGFLQFSEAQFELNDAARIYITESMHFFENGVELTEKELRLARVSLPSNRSFTTFEEAMENIQSPPLDDTTNLFWRQGVLDVLVTFPIESDQSDFSIDPQLGTLSAQTTTVLRFILPNGAERVFNYLGNPGLVELDPRWHQAAFRFITMGFEHILEGIDHLLFLFCLVIPLRSMRALIPVVTSFTIAHSITLIGSAFGIAPSSLWFPPLIETLIALSIVYMAFENIVGARLEHRWIVTFAFGLVHGFGFSFLFSDTLQFAGGHLFSSLLAFNIGVELGQLFILILVIPVLNLLFKYFVKERIGAILLSALLAHSAWHWMLERGATLGLFQFQMPIFDSLFFASLMRWGMMLIVIVAALWAMYELFRKFSLIESFSDYSYRQKARSEAK</sequence>
<dbReference type="Pfam" id="PF13795">
    <property type="entry name" value="HupE_UreJ_2"/>
    <property type="match status" value="1"/>
</dbReference>
<feature type="transmembrane region" description="Helical" evidence="1">
    <location>
        <begin position="280"/>
        <end position="298"/>
    </location>
</feature>
<dbReference type="AlphaFoldDB" id="A0A2A5WAM1"/>
<keyword evidence="1" id="KW-1133">Transmembrane helix</keyword>
<feature type="transmembrane region" description="Helical" evidence="1">
    <location>
        <begin position="251"/>
        <end position="274"/>
    </location>
</feature>
<organism evidence="2 3">
    <name type="scientific">OM182 bacterium MED-G28</name>
    <dbReference type="NCBI Taxonomy" id="1986256"/>
    <lineage>
        <taxon>Bacteria</taxon>
        <taxon>Pseudomonadati</taxon>
        <taxon>Pseudomonadota</taxon>
        <taxon>Gammaproteobacteria</taxon>
        <taxon>OMG group</taxon>
        <taxon>OM182 clade</taxon>
    </lineage>
</organism>
<dbReference type="Proteomes" id="UP000219329">
    <property type="component" value="Unassembled WGS sequence"/>
</dbReference>
<evidence type="ECO:0000313" key="3">
    <source>
        <dbReference type="Proteomes" id="UP000219329"/>
    </source>
</evidence>
<name>A0A2A5WAM1_9GAMM</name>
<evidence type="ECO:0000256" key="1">
    <source>
        <dbReference type="SAM" id="Phobius"/>
    </source>
</evidence>